<protein>
    <submittedName>
        <fullName evidence="2">Uncharacterized protein</fullName>
    </submittedName>
</protein>
<reference evidence="2 3" key="1">
    <citation type="submission" date="2023-03" db="EMBL/GenBank/DDBJ databases">
        <title>High recombination rates correlate with genetic variation in Cardiocondyla obscurior ants.</title>
        <authorList>
            <person name="Errbii M."/>
        </authorList>
    </citation>
    <scope>NUCLEOTIDE SEQUENCE [LARGE SCALE GENOMIC DNA]</scope>
    <source>
        <strain evidence="2">Alpha-2009</strain>
        <tissue evidence="2">Whole body</tissue>
    </source>
</reference>
<evidence type="ECO:0000256" key="1">
    <source>
        <dbReference type="SAM" id="Phobius"/>
    </source>
</evidence>
<comment type="caution">
    <text evidence="2">The sequence shown here is derived from an EMBL/GenBank/DDBJ whole genome shotgun (WGS) entry which is preliminary data.</text>
</comment>
<gene>
    <name evidence="2" type="ORF">PUN28_013669</name>
</gene>
<proteinExistence type="predicted"/>
<dbReference type="EMBL" id="JADYXP020000014">
    <property type="protein sequence ID" value="KAL0110173.1"/>
    <property type="molecule type" value="Genomic_DNA"/>
</dbReference>
<keyword evidence="1" id="KW-0472">Membrane</keyword>
<keyword evidence="1" id="KW-0812">Transmembrane</keyword>
<evidence type="ECO:0000313" key="3">
    <source>
        <dbReference type="Proteomes" id="UP001430953"/>
    </source>
</evidence>
<dbReference type="AlphaFoldDB" id="A0AAW2F2E9"/>
<sequence>MTASISENAARKFTVPFNFNVQITLILILQITQFANFIFRSNLSAKKKIQHYLDFYVSHFIFKYIFRQSKWLCSKEYNAFHVSDEIGNPSYFVKKKKEKKKKKKNWNIKNEPF</sequence>
<dbReference type="Proteomes" id="UP001430953">
    <property type="component" value="Unassembled WGS sequence"/>
</dbReference>
<feature type="transmembrane region" description="Helical" evidence="1">
    <location>
        <begin position="20"/>
        <end position="39"/>
    </location>
</feature>
<keyword evidence="1" id="KW-1133">Transmembrane helix</keyword>
<accession>A0AAW2F2E9</accession>
<keyword evidence="3" id="KW-1185">Reference proteome</keyword>
<name>A0AAW2F2E9_9HYME</name>
<evidence type="ECO:0000313" key="2">
    <source>
        <dbReference type="EMBL" id="KAL0110173.1"/>
    </source>
</evidence>
<organism evidence="2 3">
    <name type="scientific">Cardiocondyla obscurior</name>
    <dbReference type="NCBI Taxonomy" id="286306"/>
    <lineage>
        <taxon>Eukaryota</taxon>
        <taxon>Metazoa</taxon>
        <taxon>Ecdysozoa</taxon>
        <taxon>Arthropoda</taxon>
        <taxon>Hexapoda</taxon>
        <taxon>Insecta</taxon>
        <taxon>Pterygota</taxon>
        <taxon>Neoptera</taxon>
        <taxon>Endopterygota</taxon>
        <taxon>Hymenoptera</taxon>
        <taxon>Apocrita</taxon>
        <taxon>Aculeata</taxon>
        <taxon>Formicoidea</taxon>
        <taxon>Formicidae</taxon>
        <taxon>Myrmicinae</taxon>
        <taxon>Cardiocondyla</taxon>
    </lineage>
</organism>